<dbReference type="Gene3D" id="2.60.120.560">
    <property type="entry name" value="Exo-inulinase, domain 1"/>
    <property type="match status" value="1"/>
</dbReference>
<reference evidence="8 9" key="1">
    <citation type="submission" date="2018-02" db="EMBL/GenBank/DDBJ databases">
        <title>The draft genome of Sphingobacterium sp. 5JN-11.</title>
        <authorList>
            <person name="Liu L."/>
            <person name="Li L."/>
            <person name="Liang L."/>
            <person name="Zhang X."/>
            <person name="Wang T."/>
        </authorList>
    </citation>
    <scope>NUCLEOTIDE SEQUENCE [LARGE SCALE GENOMIC DNA]</scope>
    <source>
        <strain evidence="8 9">5JN-11</strain>
    </source>
</reference>
<dbReference type="Pfam" id="PF00691">
    <property type="entry name" value="OmpA"/>
    <property type="match status" value="1"/>
</dbReference>
<dbReference type="Proteomes" id="UP000239711">
    <property type="component" value="Unassembled WGS sequence"/>
</dbReference>
<dbReference type="SUPFAM" id="SSF103088">
    <property type="entry name" value="OmpA-like"/>
    <property type="match status" value="1"/>
</dbReference>
<evidence type="ECO:0000256" key="3">
    <source>
        <dbReference type="ARBA" id="ARBA00023237"/>
    </source>
</evidence>
<dbReference type="GO" id="GO:0009279">
    <property type="term" value="C:cell outer membrane"/>
    <property type="evidence" value="ECO:0007669"/>
    <property type="project" value="UniProtKB-SubCell"/>
</dbReference>
<name>A0A2S9J936_9SPHI</name>
<dbReference type="InterPro" id="IPR006664">
    <property type="entry name" value="OMP_bac"/>
</dbReference>
<dbReference type="PANTHER" id="PTHR30329:SF21">
    <property type="entry name" value="LIPOPROTEIN YIAD-RELATED"/>
    <property type="match status" value="1"/>
</dbReference>
<proteinExistence type="predicted"/>
<evidence type="ECO:0000256" key="4">
    <source>
        <dbReference type="PROSITE-ProRule" id="PRU00473"/>
    </source>
</evidence>
<dbReference type="CDD" id="cd07185">
    <property type="entry name" value="OmpA_C-like"/>
    <property type="match status" value="1"/>
</dbReference>
<evidence type="ECO:0000256" key="6">
    <source>
        <dbReference type="SAM" id="Phobius"/>
    </source>
</evidence>
<dbReference type="OrthoDB" id="9800869at2"/>
<dbReference type="Gene3D" id="3.30.1330.60">
    <property type="entry name" value="OmpA-like domain"/>
    <property type="match status" value="1"/>
</dbReference>
<protein>
    <recommendedName>
        <fullName evidence="7">OmpA-like domain-containing protein</fullName>
    </recommendedName>
</protein>
<gene>
    <name evidence="8" type="ORF">C5745_01345</name>
</gene>
<dbReference type="EMBL" id="PVBQ01000001">
    <property type="protein sequence ID" value="PRD49298.1"/>
    <property type="molecule type" value="Genomic_DNA"/>
</dbReference>
<dbReference type="PRINTS" id="PR01021">
    <property type="entry name" value="OMPADOMAIN"/>
</dbReference>
<comment type="subcellular location">
    <subcellularLocation>
        <location evidence="1">Cell outer membrane</location>
    </subcellularLocation>
</comment>
<dbReference type="InterPro" id="IPR050330">
    <property type="entry name" value="Bact_OuterMem_StrucFunc"/>
</dbReference>
<accession>A0A2S9J936</accession>
<evidence type="ECO:0000256" key="2">
    <source>
        <dbReference type="ARBA" id="ARBA00023136"/>
    </source>
</evidence>
<keyword evidence="6" id="KW-1133">Transmembrane helix</keyword>
<feature type="region of interest" description="Disordered" evidence="5">
    <location>
        <begin position="63"/>
        <end position="96"/>
    </location>
</feature>
<keyword evidence="2 4" id="KW-0472">Membrane</keyword>
<feature type="domain" description="OmpA-like" evidence="7">
    <location>
        <begin position="325"/>
        <end position="440"/>
    </location>
</feature>
<dbReference type="PANTHER" id="PTHR30329">
    <property type="entry name" value="STATOR ELEMENT OF FLAGELLAR MOTOR COMPLEX"/>
    <property type="match status" value="1"/>
</dbReference>
<feature type="transmembrane region" description="Helical" evidence="6">
    <location>
        <begin position="6"/>
        <end position="26"/>
    </location>
</feature>
<evidence type="ECO:0000256" key="1">
    <source>
        <dbReference type="ARBA" id="ARBA00004442"/>
    </source>
</evidence>
<comment type="caution">
    <text evidence="8">The sequence shown here is derived from an EMBL/GenBank/DDBJ whole genome shotgun (WGS) entry which is preliminary data.</text>
</comment>
<keyword evidence="3" id="KW-0998">Cell outer membrane</keyword>
<evidence type="ECO:0000256" key="5">
    <source>
        <dbReference type="SAM" id="MobiDB-lite"/>
    </source>
</evidence>
<keyword evidence="9" id="KW-1185">Reference proteome</keyword>
<sequence>MGKTVIWTRILLVFAVHSVCVINPLYSQGILKKVKGRIENTAVNKLLNETDKAVSKGIDKAIESASSANGQDTTAQRDKSTNTHTAEPRNNSPLQSYSKYDFVPGDSILYAANFSDDPIGELPSGWNSNGSSVVVNLNNIDGKWLRMAQRSVVLSSNEEGFGQDFSVEFDLVFDIDFQGWMAPEFRFGLVASGEQSPTSNKLLNEQNGDKSFYVNISPHANSGTFSLDSYEKYIRYFNSPAKNDNKVQTWYGRIAHVAIQVQKERVRIWIDGDKLYDAPKGVAKNGEFNQLFFKLASSPYKDEQIGVYVSNVKIAKGLIPPRQHLLQNGSFTTTGILFDTGASRIKPQSFGVIKSVADLLLENQQLRLQIVGHTDNVGDDKTNLTLSEQRAAAVKEILVSTYGISADRLETFGKGEGVPVSPNDSEAGRTQNRRVEFIAS</sequence>
<feature type="compositionally biased region" description="Polar residues" evidence="5">
    <location>
        <begin position="82"/>
        <end position="96"/>
    </location>
</feature>
<organism evidence="8 9">
    <name type="scientific">Sphingobacterium haloxyli</name>
    <dbReference type="NCBI Taxonomy" id="2100533"/>
    <lineage>
        <taxon>Bacteria</taxon>
        <taxon>Pseudomonadati</taxon>
        <taxon>Bacteroidota</taxon>
        <taxon>Sphingobacteriia</taxon>
        <taxon>Sphingobacteriales</taxon>
        <taxon>Sphingobacteriaceae</taxon>
        <taxon>Sphingobacterium</taxon>
    </lineage>
</organism>
<keyword evidence="6" id="KW-0812">Transmembrane</keyword>
<dbReference type="InterPro" id="IPR006665">
    <property type="entry name" value="OmpA-like"/>
</dbReference>
<evidence type="ECO:0000313" key="9">
    <source>
        <dbReference type="Proteomes" id="UP000239711"/>
    </source>
</evidence>
<dbReference type="PROSITE" id="PS51123">
    <property type="entry name" value="OMPA_2"/>
    <property type="match status" value="1"/>
</dbReference>
<evidence type="ECO:0000259" key="7">
    <source>
        <dbReference type="PROSITE" id="PS51123"/>
    </source>
</evidence>
<feature type="compositionally biased region" description="Polar residues" evidence="5">
    <location>
        <begin position="64"/>
        <end position="74"/>
    </location>
</feature>
<dbReference type="AlphaFoldDB" id="A0A2S9J936"/>
<dbReference type="InterPro" id="IPR036737">
    <property type="entry name" value="OmpA-like_sf"/>
</dbReference>
<evidence type="ECO:0000313" key="8">
    <source>
        <dbReference type="EMBL" id="PRD49298.1"/>
    </source>
</evidence>